<gene>
    <name evidence="1" type="ORF">NQ176_g3040</name>
</gene>
<sequence>MMSLHGGEAAERVLSDWSVSRPQQMLHAAQFASCDGDIGPSAFSCRHGRFGFTLTFEQLFLSILPSTIFLTASLIQIGLLLGRKPKVATTLVQYTKLIACSILIALESATLWQWTRSSGELPSGTILAAASLSVADALILTLLSNLEHTRSAKPSSIIAVYLVFSILLDAVRCRTLLLLGNVAPLTATFAAGVVAKAGILYLESRNKRSILIGDWKALGHEATSSILNTAFLWWVNPILWRGHTSFLKLSELPTLEPQFRSQNLLPKMLQNWEKYKSSGKYALLWTLMNTAKPALIGGAIPRLVLAACKLVVPFFVARVISYVSDYDENDDNRQQVGYALMAGTALLFLSRAVIQLAYEQAKTRTRVMMQSALIATILHKAAQMEPEEKKGAASLTLITADTSRVVTAFETVHELWVTPLEIILATWLLARQVGFGSIGPVTTAVLGLVLSGVLAKYIGAAQKDWIEAKQKRISNTTSILGSMKEIKMLGLAEPCTRAMQSLLDSELVKSIAFRKVLSLLNAAGRMPATFGPTITFGVAILFSHGARLSISEAFTSLSIMSLIIGPLTNLAQSFPFAMASIPCFERIQEFIELCSAYEARVGLLGASTEVTATVPLLPGFDEPLFATKHASITVKSKDEPLIQDASLTILPGSFNVVAGKVAAGKSILLRALMGQLQMSGDVRVRTSNIAYCAQTPWIITGTAKENIIGKSPRDEAWYRTVVAACALDRDFGEFPQGDSVPIGSKGISLSGGQKQRLSLARALFSRKPIMFIDDVLSGLDWATQRFVWNAVFAPAGLLRKNNVTTVLATHALHLVDNPDSVILLGDSGSGSVTQGTMEQLKTNTKLGDLISTSHGSHESAATGMGSTDGSQKSEMTAAAVARVDDAEADLLRKTGDSSLYLYYLKAVDWPSLVGFVVTGALCAVWPVLPQLWLMRWTEANESADRVNTPLYFWTFAVLETGKVVTLFLAVWYGLVVFAPKAVRVLHSRLLQTTMQAPLSFFVHTPQGDLVNRFSKDIGQIDLTLPISMFTALINALALVSAFGLVILGSVYLGFIGIPMLGFVYVLQKFYLRTSRQLRYLDLQSLAPLNTHLIETIDGAATIQAFGWQDALQAEGAARLDEAMKPDYLLSVIQNWLDLVLSLFVSLVSVLLIAACVALPQSTSTGGIALSLTNLIALGGSLSNLITSWTSLETSLGASERLRSFETKTPQEMPPARPASLPSAWPSGGKVDLQSVTASYEGKGDATPLRALDNIDVKILPGQKVAVCGRTGSGKSSLLLALFRMLDLDSGSILLDGVDIANVPQNIVRTRLITVPQDPMLLPGTVRFNLSPWKNEAEGPSPVDDAVVIDSLRAVELWDIVEGKGGLDAQVSDLQLSHGQKQLVCLARALTRKDASSIVILDEAMSAVDKQNEELMVKVLEEYFPNHTIISVVHRLNTIEKFDSVLLLDSGVVVESGSPATLLAKEDGRFRALWEGREK</sequence>
<name>A0ACC1NL34_9HYPO</name>
<evidence type="ECO:0000313" key="1">
    <source>
        <dbReference type="EMBL" id="KAJ2979783.1"/>
    </source>
</evidence>
<dbReference type="Proteomes" id="UP001143910">
    <property type="component" value="Unassembled WGS sequence"/>
</dbReference>
<organism evidence="1 2">
    <name type="scientific">Zarea fungicola</name>
    <dbReference type="NCBI Taxonomy" id="93591"/>
    <lineage>
        <taxon>Eukaryota</taxon>
        <taxon>Fungi</taxon>
        <taxon>Dikarya</taxon>
        <taxon>Ascomycota</taxon>
        <taxon>Pezizomycotina</taxon>
        <taxon>Sordariomycetes</taxon>
        <taxon>Hypocreomycetidae</taxon>
        <taxon>Hypocreales</taxon>
        <taxon>Cordycipitaceae</taxon>
        <taxon>Zarea</taxon>
    </lineage>
</organism>
<comment type="caution">
    <text evidence="1">The sequence shown here is derived from an EMBL/GenBank/DDBJ whole genome shotgun (WGS) entry which is preliminary data.</text>
</comment>
<proteinExistence type="predicted"/>
<accession>A0ACC1NL34</accession>
<evidence type="ECO:0000313" key="2">
    <source>
        <dbReference type="Proteomes" id="UP001143910"/>
    </source>
</evidence>
<reference evidence="1" key="1">
    <citation type="submission" date="2022-08" db="EMBL/GenBank/DDBJ databases">
        <title>Genome Sequence of Lecanicillium fungicola.</title>
        <authorList>
            <person name="Buettner E."/>
        </authorList>
    </citation>
    <scope>NUCLEOTIDE SEQUENCE</scope>
    <source>
        <strain evidence="1">Babe33</strain>
    </source>
</reference>
<keyword evidence="2" id="KW-1185">Reference proteome</keyword>
<dbReference type="EMBL" id="JANJQO010000252">
    <property type="protein sequence ID" value="KAJ2979783.1"/>
    <property type="molecule type" value="Genomic_DNA"/>
</dbReference>
<protein>
    <submittedName>
        <fullName evidence="1">Uncharacterized protein</fullName>
    </submittedName>
</protein>